<evidence type="ECO:0000313" key="1">
    <source>
        <dbReference type="EMBL" id="KAK2770038.1"/>
    </source>
</evidence>
<dbReference type="EMBL" id="VYYT01000101">
    <property type="protein sequence ID" value="KAK2770038.1"/>
    <property type="molecule type" value="Genomic_DNA"/>
</dbReference>
<reference evidence="1" key="1">
    <citation type="submission" date="2023-02" db="EMBL/GenBank/DDBJ databases">
        <title>Colletotrichum kahawae CIFC_Que2 genome sequencing and assembly.</title>
        <authorList>
            <person name="Baroncelli R."/>
        </authorList>
    </citation>
    <scope>NUCLEOTIDE SEQUENCE</scope>
    <source>
        <strain evidence="1">CIFC_Que2</strain>
    </source>
</reference>
<dbReference type="AlphaFoldDB" id="A0AAE0D9D9"/>
<proteinExistence type="predicted"/>
<accession>A0AAE0D9D9</accession>
<organism evidence="1 2">
    <name type="scientific">Colletotrichum kahawae</name>
    <name type="common">Coffee berry disease fungus</name>
    <dbReference type="NCBI Taxonomy" id="34407"/>
    <lineage>
        <taxon>Eukaryota</taxon>
        <taxon>Fungi</taxon>
        <taxon>Dikarya</taxon>
        <taxon>Ascomycota</taxon>
        <taxon>Pezizomycotina</taxon>
        <taxon>Sordariomycetes</taxon>
        <taxon>Hypocreomycetidae</taxon>
        <taxon>Glomerellales</taxon>
        <taxon>Glomerellaceae</taxon>
        <taxon>Colletotrichum</taxon>
        <taxon>Colletotrichum gloeosporioides species complex</taxon>
    </lineage>
</organism>
<dbReference type="Proteomes" id="UP001281614">
    <property type="component" value="Unassembled WGS sequence"/>
</dbReference>
<name>A0AAE0D9D9_COLKA</name>
<evidence type="ECO:0000313" key="2">
    <source>
        <dbReference type="Proteomes" id="UP001281614"/>
    </source>
</evidence>
<gene>
    <name evidence="1" type="ORF">CKAH01_04381</name>
</gene>
<comment type="caution">
    <text evidence="1">The sequence shown here is derived from an EMBL/GenBank/DDBJ whole genome shotgun (WGS) entry which is preliminary data.</text>
</comment>
<keyword evidence="2" id="KW-1185">Reference proteome</keyword>
<protein>
    <submittedName>
        <fullName evidence="1">Uncharacterized protein</fullName>
    </submittedName>
</protein>
<sequence length="169" mass="18770">MSKNGTFLTVLDVVPSGVDDDELLESWTNMLERDVLMNSGSRVRVAADEWPWDIAPGTGAQKAEEPGTLPRTDGMFATRQWRTELLNEDSTAQVNNRAGVSSINVVLSPEYGDSTSRVQMRPCRSDWLPRFWVDRKSFNKKKHWNAATGCAGTEIASHQALQPSLSDDS</sequence>